<dbReference type="AlphaFoldDB" id="A0AAN8FTI8"/>
<accession>A0AAN8FTI8</accession>
<proteinExistence type="predicted"/>
<organism evidence="1 2">
    <name type="scientific">Trichostrongylus colubriformis</name>
    <name type="common">Black scour worm</name>
    <dbReference type="NCBI Taxonomy" id="6319"/>
    <lineage>
        <taxon>Eukaryota</taxon>
        <taxon>Metazoa</taxon>
        <taxon>Ecdysozoa</taxon>
        <taxon>Nematoda</taxon>
        <taxon>Chromadorea</taxon>
        <taxon>Rhabditida</taxon>
        <taxon>Rhabditina</taxon>
        <taxon>Rhabditomorpha</taxon>
        <taxon>Strongyloidea</taxon>
        <taxon>Trichostrongylidae</taxon>
        <taxon>Trichostrongylus</taxon>
    </lineage>
</organism>
<evidence type="ECO:0000313" key="1">
    <source>
        <dbReference type="EMBL" id="KAK5980577.1"/>
    </source>
</evidence>
<comment type="caution">
    <text evidence="1">The sequence shown here is derived from an EMBL/GenBank/DDBJ whole genome shotgun (WGS) entry which is preliminary data.</text>
</comment>
<sequence>MIYSRVQRDVLELRLKNGIQEKGWDRGSGTFVTTHTSADYCIAYVGSIYEFCTYEPILFNAINATTEENVKIN</sequence>
<protein>
    <submittedName>
        <fullName evidence="1">Uncharacterized protein</fullName>
    </submittedName>
</protein>
<reference evidence="1 2" key="1">
    <citation type="submission" date="2019-10" db="EMBL/GenBank/DDBJ databases">
        <title>Assembly and Annotation for the nematode Trichostrongylus colubriformis.</title>
        <authorList>
            <person name="Martin J."/>
        </authorList>
    </citation>
    <scope>NUCLEOTIDE SEQUENCE [LARGE SCALE GENOMIC DNA]</scope>
    <source>
        <strain evidence="1">G859</strain>
        <tissue evidence="1">Whole worm</tissue>
    </source>
</reference>
<gene>
    <name evidence="1" type="ORF">GCK32_018069</name>
</gene>
<dbReference type="EMBL" id="WIXE01007263">
    <property type="protein sequence ID" value="KAK5980577.1"/>
    <property type="molecule type" value="Genomic_DNA"/>
</dbReference>
<evidence type="ECO:0000313" key="2">
    <source>
        <dbReference type="Proteomes" id="UP001331761"/>
    </source>
</evidence>
<keyword evidence="2" id="KW-1185">Reference proteome</keyword>
<name>A0AAN8FTI8_TRICO</name>
<dbReference type="Proteomes" id="UP001331761">
    <property type="component" value="Unassembled WGS sequence"/>
</dbReference>